<name>A0A6A7C8Y2_9PEZI</name>
<feature type="domain" description="Nucleotide-diphospho-sugar transferase" evidence="2">
    <location>
        <begin position="79"/>
        <end position="289"/>
    </location>
</feature>
<protein>
    <recommendedName>
        <fullName evidence="2">Nucleotide-diphospho-sugar transferase domain-containing protein</fullName>
    </recommendedName>
</protein>
<evidence type="ECO:0000259" key="2">
    <source>
        <dbReference type="Pfam" id="PF03407"/>
    </source>
</evidence>
<gene>
    <name evidence="3" type="ORF">K470DRAFT_254598</name>
</gene>
<dbReference type="Pfam" id="PF03407">
    <property type="entry name" value="Nucleotid_trans"/>
    <property type="match status" value="1"/>
</dbReference>
<evidence type="ECO:0000256" key="1">
    <source>
        <dbReference type="SAM" id="SignalP"/>
    </source>
</evidence>
<dbReference type="EMBL" id="MU005959">
    <property type="protein sequence ID" value="KAF2863702.1"/>
    <property type="molecule type" value="Genomic_DNA"/>
</dbReference>
<feature type="chain" id="PRO_5025635476" description="Nucleotide-diphospho-sugar transferase domain-containing protein" evidence="1">
    <location>
        <begin position="23"/>
        <end position="341"/>
    </location>
</feature>
<dbReference type="InterPro" id="IPR052636">
    <property type="entry name" value="UDP-D-xylose:L-fucose_XylT"/>
</dbReference>
<keyword evidence="1" id="KW-0732">Signal</keyword>
<dbReference type="PANTHER" id="PTHR47032:SF1">
    <property type="entry name" value="UDP-D-XYLOSE:L-FUCOSE ALPHA-1,3-D-XYLOSYLTRANSFERASE-RELATED"/>
    <property type="match status" value="1"/>
</dbReference>
<keyword evidence="4" id="KW-1185">Reference proteome</keyword>
<dbReference type="OrthoDB" id="2019572at2759"/>
<dbReference type="InterPro" id="IPR005069">
    <property type="entry name" value="Nucl-diP-sugar_transferase"/>
</dbReference>
<sequence length="341" mass="38585">MPRWKPLLLFTLSLLIISTLLPRSMPPPIRFTPTELSIFKSHTVNNTLTLIPINTGMLPFASNLLCSLHKHAPGFPTSKIIFWALDAHAATHLSSHNHTVYFTKNLFSVPHDSNQRGNTRAYTKMMRERPKFFAALLSTGIDLLMMDADLVLFGDPMGVIPQDGRVDAVYSTDGREFWFDGDAFRDPWRRGGNIPPVGNGFFWMRGSAKMSGLWREMTRVFEAPWWRVGIWRARVFQDDQRGMDVLLNDGRAQLVMPYPGGVGEDQVPVTNGGVRVRLLDQVDVVNGHLLMDRRERYEALLDGGSGRRLAAHFNWDTAQVGKEEGARELGMWYLDDNGKCV</sequence>
<dbReference type="GO" id="GO:0016757">
    <property type="term" value="F:glycosyltransferase activity"/>
    <property type="evidence" value="ECO:0007669"/>
    <property type="project" value="TreeGrafter"/>
</dbReference>
<evidence type="ECO:0000313" key="3">
    <source>
        <dbReference type="EMBL" id="KAF2863702.1"/>
    </source>
</evidence>
<accession>A0A6A7C8Y2</accession>
<dbReference type="GO" id="GO:0005794">
    <property type="term" value="C:Golgi apparatus"/>
    <property type="evidence" value="ECO:0007669"/>
    <property type="project" value="TreeGrafter"/>
</dbReference>
<feature type="signal peptide" evidence="1">
    <location>
        <begin position="1"/>
        <end position="22"/>
    </location>
</feature>
<organism evidence="3 4">
    <name type="scientific">Piedraia hortae CBS 480.64</name>
    <dbReference type="NCBI Taxonomy" id="1314780"/>
    <lineage>
        <taxon>Eukaryota</taxon>
        <taxon>Fungi</taxon>
        <taxon>Dikarya</taxon>
        <taxon>Ascomycota</taxon>
        <taxon>Pezizomycotina</taxon>
        <taxon>Dothideomycetes</taxon>
        <taxon>Dothideomycetidae</taxon>
        <taxon>Capnodiales</taxon>
        <taxon>Piedraiaceae</taxon>
        <taxon>Piedraia</taxon>
    </lineage>
</organism>
<dbReference type="PANTHER" id="PTHR47032">
    <property type="entry name" value="UDP-D-XYLOSE:L-FUCOSE ALPHA-1,3-D-XYLOSYLTRANSFERASE-RELATED"/>
    <property type="match status" value="1"/>
</dbReference>
<reference evidence="3" key="1">
    <citation type="journal article" date="2020" name="Stud. Mycol.">
        <title>101 Dothideomycetes genomes: a test case for predicting lifestyles and emergence of pathogens.</title>
        <authorList>
            <person name="Haridas S."/>
            <person name="Albert R."/>
            <person name="Binder M."/>
            <person name="Bloem J."/>
            <person name="Labutti K."/>
            <person name="Salamov A."/>
            <person name="Andreopoulos B."/>
            <person name="Baker S."/>
            <person name="Barry K."/>
            <person name="Bills G."/>
            <person name="Bluhm B."/>
            <person name="Cannon C."/>
            <person name="Castanera R."/>
            <person name="Culley D."/>
            <person name="Daum C."/>
            <person name="Ezra D."/>
            <person name="Gonzalez J."/>
            <person name="Henrissat B."/>
            <person name="Kuo A."/>
            <person name="Liang C."/>
            <person name="Lipzen A."/>
            <person name="Lutzoni F."/>
            <person name="Magnuson J."/>
            <person name="Mondo S."/>
            <person name="Nolan M."/>
            <person name="Ohm R."/>
            <person name="Pangilinan J."/>
            <person name="Park H.-J."/>
            <person name="Ramirez L."/>
            <person name="Alfaro M."/>
            <person name="Sun H."/>
            <person name="Tritt A."/>
            <person name="Yoshinaga Y."/>
            <person name="Zwiers L.-H."/>
            <person name="Turgeon B."/>
            <person name="Goodwin S."/>
            <person name="Spatafora J."/>
            <person name="Crous P."/>
            <person name="Grigoriev I."/>
        </authorList>
    </citation>
    <scope>NUCLEOTIDE SEQUENCE</scope>
    <source>
        <strain evidence="3">CBS 480.64</strain>
    </source>
</reference>
<dbReference type="Proteomes" id="UP000799421">
    <property type="component" value="Unassembled WGS sequence"/>
</dbReference>
<proteinExistence type="predicted"/>
<evidence type="ECO:0000313" key="4">
    <source>
        <dbReference type="Proteomes" id="UP000799421"/>
    </source>
</evidence>
<dbReference type="AlphaFoldDB" id="A0A6A7C8Y2"/>